<dbReference type="Proteomes" id="UP001156627">
    <property type="component" value="Unassembled WGS sequence"/>
</dbReference>
<evidence type="ECO:0000256" key="4">
    <source>
        <dbReference type="RuleBase" id="RU003694"/>
    </source>
</evidence>
<dbReference type="EMBL" id="BSOA01000013">
    <property type="protein sequence ID" value="GLQ87938.1"/>
    <property type="molecule type" value="Genomic_DNA"/>
</dbReference>
<dbReference type="Pfam" id="PF02801">
    <property type="entry name" value="Ketoacyl-synt_C"/>
    <property type="match status" value="1"/>
</dbReference>
<dbReference type="CDD" id="cd00834">
    <property type="entry name" value="KAS_I_II"/>
    <property type="match status" value="1"/>
</dbReference>
<dbReference type="PANTHER" id="PTHR11712">
    <property type="entry name" value="POLYKETIDE SYNTHASE-RELATED"/>
    <property type="match status" value="1"/>
</dbReference>
<sequence length="432" mass="46739">MKKKIVISGMGVVTPIGDSVESFWTSNLQGISGLRLEDRMDLSALPCGWVSATVPEETKKVIKARWGDSNQAWGDILMHTAVSQALDDAQFKGGLKRPAGLMWARVWPGPSGSFPQDYVDFMKSAGERYLTAGNEPGDVVAYLREKQEEERLEASDLSAFPTELSAKLGVPLVASRLDATCSGGLRCLIEASRLLQMGKADFVVVAAVVSRSNHYTLSQYAQLMALSRWRGPAAQASMPFDKRRTGMVINESAGALILETEEHARARGVKQHYAELGGWGLAIDTVHLTAPRVDMVERVMRTALEQSGLAPNQIDTVNAHGTSTRLNDVTEAKALHRVFGEHMQTVDVCAVKSLTGHGSAASGILETVIASLSLCRGIIPPVTTCTEPDPECNVRTSLTPIHRPVANVLKNSFGFGGQYASIVFRRPESARP</sequence>
<evidence type="ECO:0000313" key="6">
    <source>
        <dbReference type="EMBL" id="GLQ87938.1"/>
    </source>
</evidence>
<dbReference type="InterPro" id="IPR000794">
    <property type="entry name" value="Beta-ketoacyl_synthase"/>
</dbReference>
<dbReference type="SMART" id="SM00825">
    <property type="entry name" value="PKS_KS"/>
    <property type="match status" value="1"/>
</dbReference>
<accession>A0ABQ5XA43</accession>
<evidence type="ECO:0000256" key="2">
    <source>
        <dbReference type="ARBA" id="ARBA00008467"/>
    </source>
</evidence>
<evidence type="ECO:0000256" key="1">
    <source>
        <dbReference type="ARBA" id="ARBA00005194"/>
    </source>
</evidence>
<dbReference type="InterPro" id="IPR014031">
    <property type="entry name" value="Ketoacyl_synth_C"/>
</dbReference>
<evidence type="ECO:0000313" key="7">
    <source>
        <dbReference type="Proteomes" id="UP001156627"/>
    </source>
</evidence>
<organism evidence="6 7">
    <name type="scientific">Dyella flagellata</name>
    <dbReference type="NCBI Taxonomy" id="1867833"/>
    <lineage>
        <taxon>Bacteria</taxon>
        <taxon>Pseudomonadati</taxon>
        <taxon>Pseudomonadota</taxon>
        <taxon>Gammaproteobacteria</taxon>
        <taxon>Lysobacterales</taxon>
        <taxon>Rhodanobacteraceae</taxon>
        <taxon>Dyella</taxon>
    </lineage>
</organism>
<dbReference type="PANTHER" id="PTHR11712:SF336">
    <property type="entry name" value="3-OXOACYL-[ACYL-CARRIER-PROTEIN] SYNTHASE, MITOCHONDRIAL"/>
    <property type="match status" value="1"/>
</dbReference>
<protein>
    <recommendedName>
        <fullName evidence="5">Ketosynthase family 3 (KS3) domain-containing protein</fullName>
    </recommendedName>
</protein>
<comment type="pathway">
    <text evidence="1">Lipid metabolism; fatty acid biosynthesis.</text>
</comment>
<gene>
    <name evidence="6" type="ORF">GCM10007898_15060</name>
</gene>
<evidence type="ECO:0000256" key="3">
    <source>
        <dbReference type="ARBA" id="ARBA00022679"/>
    </source>
</evidence>
<evidence type="ECO:0000259" key="5">
    <source>
        <dbReference type="PROSITE" id="PS52004"/>
    </source>
</evidence>
<dbReference type="RefSeq" id="WP_284331385.1">
    <property type="nucleotide sequence ID" value="NZ_BSOA01000013.1"/>
</dbReference>
<keyword evidence="7" id="KW-1185">Reference proteome</keyword>
<keyword evidence="3 4" id="KW-0808">Transferase</keyword>
<dbReference type="SUPFAM" id="SSF53901">
    <property type="entry name" value="Thiolase-like"/>
    <property type="match status" value="2"/>
</dbReference>
<dbReference type="InterPro" id="IPR014030">
    <property type="entry name" value="Ketoacyl_synth_N"/>
</dbReference>
<dbReference type="InterPro" id="IPR016039">
    <property type="entry name" value="Thiolase-like"/>
</dbReference>
<reference evidence="7" key="1">
    <citation type="journal article" date="2019" name="Int. J. Syst. Evol. Microbiol.">
        <title>The Global Catalogue of Microorganisms (GCM) 10K type strain sequencing project: providing services to taxonomists for standard genome sequencing and annotation.</title>
        <authorList>
            <consortium name="The Broad Institute Genomics Platform"/>
            <consortium name="The Broad Institute Genome Sequencing Center for Infectious Disease"/>
            <person name="Wu L."/>
            <person name="Ma J."/>
        </authorList>
    </citation>
    <scope>NUCLEOTIDE SEQUENCE [LARGE SCALE GENOMIC DNA]</scope>
    <source>
        <strain evidence="7">NBRC 111981</strain>
    </source>
</reference>
<dbReference type="Pfam" id="PF00109">
    <property type="entry name" value="ketoacyl-synt"/>
    <property type="match status" value="1"/>
</dbReference>
<feature type="domain" description="Ketosynthase family 3 (KS3)" evidence="5">
    <location>
        <begin position="2"/>
        <end position="426"/>
    </location>
</feature>
<dbReference type="InterPro" id="IPR020841">
    <property type="entry name" value="PKS_Beta-ketoAc_synthase_dom"/>
</dbReference>
<comment type="similarity">
    <text evidence="2 4">Belongs to the thiolase-like superfamily. Beta-ketoacyl-ACP synthases family.</text>
</comment>
<comment type="caution">
    <text evidence="6">The sequence shown here is derived from an EMBL/GenBank/DDBJ whole genome shotgun (WGS) entry which is preliminary data.</text>
</comment>
<dbReference type="PROSITE" id="PS52004">
    <property type="entry name" value="KS3_2"/>
    <property type="match status" value="1"/>
</dbReference>
<dbReference type="Gene3D" id="3.40.47.10">
    <property type="match status" value="1"/>
</dbReference>
<proteinExistence type="inferred from homology"/>
<name>A0ABQ5XA43_9GAMM</name>